<dbReference type="EMBL" id="JALANJ010000097">
    <property type="protein sequence ID" value="MCY8123323.1"/>
    <property type="molecule type" value="Genomic_DNA"/>
</dbReference>
<feature type="non-terminal residue" evidence="4">
    <location>
        <position position="1"/>
    </location>
</feature>
<dbReference type="GO" id="GO:0005829">
    <property type="term" value="C:cytosol"/>
    <property type="evidence" value="ECO:0007669"/>
    <property type="project" value="TreeGrafter"/>
</dbReference>
<dbReference type="InterPro" id="IPR042099">
    <property type="entry name" value="ANL_N_sf"/>
</dbReference>
<name>A0A9Q4DTC7_BACSC</name>
<dbReference type="SUPFAM" id="SSF56801">
    <property type="entry name" value="Acetyl-CoA synthetase-like"/>
    <property type="match status" value="1"/>
</dbReference>
<dbReference type="Gene3D" id="3.30.300.30">
    <property type="match status" value="1"/>
</dbReference>
<feature type="non-terminal residue" evidence="4">
    <location>
        <position position="115"/>
    </location>
</feature>
<dbReference type="Gene3D" id="3.40.50.12780">
    <property type="entry name" value="N-terminal domain of ligase-like"/>
    <property type="match status" value="1"/>
</dbReference>
<dbReference type="PANTHER" id="PTHR45527">
    <property type="entry name" value="NONRIBOSOMAL PEPTIDE SYNTHETASE"/>
    <property type="match status" value="1"/>
</dbReference>
<proteinExistence type="predicted"/>
<dbReference type="GO" id="GO:0043041">
    <property type="term" value="P:amino acid activation for nonribosomal peptide biosynthetic process"/>
    <property type="evidence" value="ECO:0007669"/>
    <property type="project" value="TreeGrafter"/>
</dbReference>
<comment type="caution">
    <text evidence="4">The sequence shown here is derived from an EMBL/GenBank/DDBJ whole genome shotgun (WGS) entry which is preliminary data.</text>
</comment>
<sequence>IDREYSGSIPIGKPIGNSTAYIMDEQQRLQPIGAPGELCVGGIGVARGYVNLPELTEKQFLEDPFRPGERIYRTGDLARWLPDGNIEFLGRIDNQVKVRGFRIELGEIETKLNMA</sequence>
<dbReference type="Pfam" id="PF00501">
    <property type="entry name" value="AMP-binding"/>
    <property type="match status" value="1"/>
</dbReference>
<protein>
    <submittedName>
        <fullName evidence="4">AMP-binding protein</fullName>
    </submittedName>
</protein>
<reference evidence="4" key="1">
    <citation type="submission" date="2022-02" db="EMBL/GenBank/DDBJ databases">
        <title>Crop Bioprotection Bacillus Genome Sequencing.</title>
        <authorList>
            <person name="Dunlap C."/>
        </authorList>
    </citation>
    <scope>NUCLEOTIDE SEQUENCE</scope>
    <source>
        <strain evidence="4">M18B4</strain>
    </source>
</reference>
<dbReference type="InterPro" id="IPR000873">
    <property type="entry name" value="AMP-dep_synth/lig_dom"/>
</dbReference>
<dbReference type="GO" id="GO:0044550">
    <property type="term" value="P:secondary metabolite biosynthetic process"/>
    <property type="evidence" value="ECO:0007669"/>
    <property type="project" value="TreeGrafter"/>
</dbReference>
<accession>A0A9Q4DTC7</accession>
<keyword evidence="2" id="KW-0597">Phosphoprotein</keyword>
<organism evidence="4 5">
    <name type="scientific">Bacillus spizizenii</name>
    <name type="common">Bacillus subtilis subsp. spizizenii</name>
    <dbReference type="NCBI Taxonomy" id="96241"/>
    <lineage>
        <taxon>Bacteria</taxon>
        <taxon>Bacillati</taxon>
        <taxon>Bacillota</taxon>
        <taxon>Bacilli</taxon>
        <taxon>Bacillales</taxon>
        <taxon>Bacillaceae</taxon>
        <taxon>Bacillus</taxon>
    </lineage>
</organism>
<evidence type="ECO:0000256" key="1">
    <source>
        <dbReference type="ARBA" id="ARBA00022450"/>
    </source>
</evidence>
<dbReference type="Proteomes" id="UP001070352">
    <property type="component" value="Unassembled WGS sequence"/>
</dbReference>
<dbReference type="InterPro" id="IPR045851">
    <property type="entry name" value="AMP-bd_C_sf"/>
</dbReference>
<evidence type="ECO:0000313" key="5">
    <source>
        <dbReference type="Proteomes" id="UP001070352"/>
    </source>
</evidence>
<dbReference type="PANTHER" id="PTHR45527:SF1">
    <property type="entry name" value="FATTY ACID SYNTHASE"/>
    <property type="match status" value="1"/>
</dbReference>
<dbReference type="GO" id="GO:0031177">
    <property type="term" value="F:phosphopantetheine binding"/>
    <property type="evidence" value="ECO:0007669"/>
    <property type="project" value="TreeGrafter"/>
</dbReference>
<feature type="domain" description="AMP-dependent synthetase/ligase" evidence="3">
    <location>
        <begin position="9"/>
        <end position="49"/>
    </location>
</feature>
<dbReference type="AlphaFoldDB" id="A0A9Q4DTC7"/>
<evidence type="ECO:0000256" key="2">
    <source>
        <dbReference type="ARBA" id="ARBA00022553"/>
    </source>
</evidence>
<evidence type="ECO:0000259" key="3">
    <source>
        <dbReference type="Pfam" id="PF00501"/>
    </source>
</evidence>
<evidence type="ECO:0000313" key="4">
    <source>
        <dbReference type="EMBL" id="MCY8123323.1"/>
    </source>
</evidence>
<dbReference type="FunFam" id="2.30.38.10:FF:000001">
    <property type="entry name" value="Non-ribosomal peptide synthetase PvdI"/>
    <property type="match status" value="1"/>
</dbReference>
<gene>
    <name evidence="4" type="ORF">MOC45_22620</name>
</gene>
<keyword evidence="1" id="KW-0596">Phosphopantetheine</keyword>